<keyword evidence="2" id="KW-1185">Reference proteome</keyword>
<dbReference type="EMBL" id="FWZT01000004">
    <property type="protein sequence ID" value="SMF07527.1"/>
    <property type="molecule type" value="Genomic_DNA"/>
</dbReference>
<accession>A0A1Y6BH87</accession>
<organism evidence="1 2">
    <name type="scientific">Pseudobacteriovorax antillogorgiicola</name>
    <dbReference type="NCBI Taxonomy" id="1513793"/>
    <lineage>
        <taxon>Bacteria</taxon>
        <taxon>Pseudomonadati</taxon>
        <taxon>Bdellovibrionota</taxon>
        <taxon>Oligoflexia</taxon>
        <taxon>Oligoflexales</taxon>
        <taxon>Pseudobacteriovoracaceae</taxon>
        <taxon>Pseudobacteriovorax</taxon>
    </lineage>
</organism>
<proteinExistence type="predicted"/>
<protein>
    <submittedName>
        <fullName evidence="1">Uncharacterized protein</fullName>
    </submittedName>
</protein>
<sequence length="59" mass="6556">MTDPNNAEAVTSFNIVNIIMNSRENPNGKVAEGTAETFLELFQQSIAEAYQVHMNEVNL</sequence>
<reference evidence="2" key="1">
    <citation type="submission" date="2017-04" db="EMBL/GenBank/DDBJ databases">
        <authorList>
            <person name="Varghese N."/>
            <person name="Submissions S."/>
        </authorList>
    </citation>
    <scope>NUCLEOTIDE SEQUENCE [LARGE SCALE GENOMIC DNA]</scope>
    <source>
        <strain evidence="2">RKEM611</strain>
    </source>
</reference>
<evidence type="ECO:0000313" key="2">
    <source>
        <dbReference type="Proteomes" id="UP000192907"/>
    </source>
</evidence>
<dbReference type="Proteomes" id="UP000192907">
    <property type="component" value="Unassembled WGS sequence"/>
</dbReference>
<evidence type="ECO:0000313" key="1">
    <source>
        <dbReference type="EMBL" id="SMF07527.1"/>
    </source>
</evidence>
<dbReference type="AlphaFoldDB" id="A0A1Y6BH87"/>
<name>A0A1Y6BH87_9BACT</name>
<gene>
    <name evidence="1" type="ORF">SAMN06296036_104222</name>
</gene>
<dbReference type="RefSeq" id="WP_132316622.1">
    <property type="nucleotide sequence ID" value="NZ_FWZT01000004.1"/>
</dbReference>